<dbReference type="OrthoDB" id="47007at2759"/>
<gene>
    <name evidence="3" type="ORF">J437_LFUL018564</name>
</gene>
<dbReference type="PROSITE" id="PS00061">
    <property type="entry name" value="ADH_SHORT"/>
    <property type="match status" value="1"/>
</dbReference>
<dbReference type="InterPro" id="IPR020904">
    <property type="entry name" value="Sc_DH/Rdtase_CS"/>
</dbReference>
<dbReference type="SUPFAM" id="SSF51735">
    <property type="entry name" value="NAD(P)-binding Rossmann-fold domains"/>
    <property type="match status" value="1"/>
</dbReference>
<dbReference type="Pfam" id="PF00106">
    <property type="entry name" value="adh_short"/>
    <property type="match status" value="1"/>
</dbReference>
<name>A0A8K0KPQ3_LADFU</name>
<dbReference type="PRINTS" id="PR00081">
    <property type="entry name" value="GDHRDH"/>
</dbReference>
<keyword evidence="1" id="KW-0560">Oxidoreductase</keyword>
<dbReference type="AlphaFoldDB" id="A0A8K0KPQ3"/>
<evidence type="ECO:0000313" key="4">
    <source>
        <dbReference type="Proteomes" id="UP000792457"/>
    </source>
</evidence>
<dbReference type="Proteomes" id="UP000792457">
    <property type="component" value="Unassembled WGS sequence"/>
</dbReference>
<evidence type="ECO:0000256" key="2">
    <source>
        <dbReference type="RuleBase" id="RU000363"/>
    </source>
</evidence>
<dbReference type="InterPro" id="IPR036291">
    <property type="entry name" value="NAD(P)-bd_dom_sf"/>
</dbReference>
<comment type="similarity">
    <text evidence="2">Belongs to the short-chain dehydrogenases/reductases (SDR) family.</text>
</comment>
<comment type="caution">
    <text evidence="3">The sequence shown here is derived from an EMBL/GenBank/DDBJ whole genome shotgun (WGS) entry which is preliminary data.</text>
</comment>
<reference evidence="3" key="2">
    <citation type="submission" date="2017-10" db="EMBL/GenBank/DDBJ databases">
        <title>Ladona fulva Genome sequencing and assembly.</title>
        <authorList>
            <person name="Murali S."/>
            <person name="Richards S."/>
            <person name="Bandaranaike D."/>
            <person name="Bellair M."/>
            <person name="Blankenburg K."/>
            <person name="Chao H."/>
            <person name="Dinh H."/>
            <person name="Doddapaneni H."/>
            <person name="Dugan-Rocha S."/>
            <person name="Elkadiri S."/>
            <person name="Gnanaolivu R."/>
            <person name="Hernandez B."/>
            <person name="Skinner E."/>
            <person name="Javaid M."/>
            <person name="Lee S."/>
            <person name="Li M."/>
            <person name="Ming W."/>
            <person name="Munidasa M."/>
            <person name="Muniz J."/>
            <person name="Nguyen L."/>
            <person name="Hughes D."/>
            <person name="Osuji N."/>
            <person name="Pu L.-L."/>
            <person name="Puazo M."/>
            <person name="Qu C."/>
            <person name="Quiroz J."/>
            <person name="Raj R."/>
            <person name="Weissenberger G."/>
            <person name="Xin Y."/>
            <person name="Zou X."/>
            <person name="Han Y."/>
            <person name="Worley K."/>
            <person name="Muzny D."/>
            <person name="Gibbs R."/>
        </authorList>
    </citation>
    <scope>NUCLEOTIDE SEQUENCE</scope>
    <source>
        <strain evidence="3">Sampled in the wild</strain>
    </source>
</reference>
<protein>
    <submittedName>
        <fullName evidence="3">Uncharacterized protein</fullName>
    </submittedName>
</protein>
<dbReference type="Gene3D" id="3.40.50.720">
    <property type="entry name" value="NAD(P)-binding Rossmann-like Domain"/>
    <property type="match status" value="1"/>
</dbReference>
<evidence type="ECO:0000256" key="1">
    <source>
        <dbReference type="ARBA" id="ARBA00023002"/>
    </source>
</evidence>
<accession>A0A8K0KPQ3</accession>
<dbReference type="EMBL" id="KZ309549">
    <property type="protein sequence ID" value="KAG8239199.1"/>
    <property type="molecule type" value="Genomic_DNA"/>
</dbReference>
<organism evidence="3 4">
    <name type="scientific">Ladona fulva</name>
    <name type="common">Scarce chaser dragonfly</name>
    <name type="synonym">Libellula fulva</name>
    <dbReference type="NCBI Taxonomy" id="123851"/>
    <lineage>
        <taxon>Eukaryota</taxon>
        <taxon>Metazoa</taxon>
        <taxon>Ecdysozoa</taxon>
        <taxon>Arthropoda</taxon>
        <taxon>Hexapoda</taxon>
        <taxon>Insecta</taxon>
        <taxon>Pterygota</taxon>
        <taxon>Palaeoptera</taxon>
        <taxon>Odonata</taxon>
        <taxon>Epiprocta</taxon>
        <taxon>Anisoptera</taxon>
        <taxon>Libelluloidea</taxon>
        <taxon>Libellulidae</taxon>
        <taxon>Ladona</taxon>
    </lineage>
</organism>
<reference evidence="3" key="1">
    <citation type="submission" date="2013-04" db="EMBL/GenBank/DDBJ databases">
        <authorList>
            <person name="Qu J."/>
            <person name="Murali S.C."/>
            <person name="Bandaranaike D."/>
            <person name="Bellair M."/>
            <person name="Blankenburg K."/>
            <person name="Chao H."/>
            <person name="Dinh H."/>
            <person name="Doddapaneni H."/>
            <person name="Downs B."/>
            <person name="Dugan-Rocha S."/>
            <person name="Elkadiri S."/>
            <person name="Gnanaolivu R.D."/>
            <person name="Hernandez B."/>
            <person name="Javaid M."/>
            <person name="Jayaseelan J.C."/>
            <person name="Lee S."/>
            <person name="Li M."/>
            <person name="Ming W."/>
            <person name="Munidasa M."/>
            <person name="Muniz J."/>
            <person name="Nguyen L."/>
            <person name="Ongeri F."/>
            <person name="Osuji N."/>
            <person name="Pu L.-L."/>
            <person name="Puazo M."/>
            <person name="Qu C."/>
            <person name="Quiroz J."/>
            <person name="Raj R."/>
            <person name="Weissenberger G."/>
            <person name="Xin Y."/>
            <person name="Zou X."/>
            <person name="Han Y."/>
            <person name="Richards S."/>
            <person name="Worley K."/>
            <person name="Muzny D."/>
            <person name="Gibbs R."/>
        </authorList>
    </citation>
    <scope>NUCLEOTIDE SEQUENCE</scope>
    <source>
        <strain evidence="3">Sampled in the wild</strain>
    </source>
</reference>
<dbReference type="GO" id="GO:0016491">
    <property type="term" value="F:oxidoreductase activity"/>
    <property type="evidence" value="ECO:0007669"/>
    <property type="project" value="UniProtKB-KW"/>
</dbReference>
<keyword evidence="4" id="KW-1185">Reference proteome</keyword>
<sequence>MVAPSRPTNPRVAFLMGSLKFKVALITGASSGIGKGAALHFAKLGCRLLLSGRKVENLNLVAEECCNFGDNKVEVSIGDVSDYSYCEKLMKQAVDSFGKLDVLVNSAGILLTGGIEQLTLEDYNYQMNVNVTSIFSLTKLALPHLIETKGNIVNVSSVTGLRAFPGVVGYNISKAAVDHLTRSVALEAAPHGVRINAVNPGVIVTNLHKRGGMDEETYVKVTFTVHLS</sequence>
<dbReference type="PANTHER" id="PTHR43975">
    <property type="entry name" value="ZGC:101858"/>
    <property type="match status" value="1"/>
</dbReference>
<dbReference type="PANTHER" id="PTHR43975:SF2">
    <property type="entry name" value="EG:BACR7A4.14 PROTEIN-RELATED"/>
    <property type="match status" value="1"/>
</dbReference>
<evidence type="ECO:0000313" key="3">
    <source>
        <dbReference type="EMBL" id="KAG8239199.1"/>
    </source>
</evidence>
<proteinExistence type="inferred from homology"/>
<dbReference type="InterPro" id="IPR002347">
    <property type="entry name" value="SDR_fam"/>
</dbReference>
<dbReference type="FunFam" id="3.40.50.720:FF:000084">
    <property type="entry name" value="Short-chain dehydrogenase reductase"/>
    <property type="match status" value="1"/>
</dbReference>
<dbReference type="PRINTS" id="PR00080">
    <property type="entry name" value="SDRFAMILY"/>
</dbReference>